<organism evidence="1 2">
    <name type="scientific">Candidatus Yanofskybacteria bacterium RIFCSPHIGHO2_02_FULL_41_11</name>
    <dbReference type="NCBI Taxonomy" id="1802675"/>
    <lineage>
        <taxon>Bacteria</taxon>
        <taxon>Candidatus Yanofskyibacteriota</taxon>
    </lineage>
</organism>
<proteinExistence type="predicted"/>
<comment type="caution">
    <text evidence="1">The sequence shown here is derived from an EMBL/GenBank/DDBJ whole genome shotgun (WGS) entry which is preliminary data.</text>
</comment>
<accession>A0A1F8FD48</accession>
<evidence type="ECO:0000313" key="2">
    <source>
        <dbReference type="Proteomes" id="UP000177167"/>
    </source>
</evidence>
<dbReference type="EMBL" id="MGJP01000014">
    <property type="protein sequence ID" value="OGN10196.1"/>
    <property type="molecule type" value="Genomic_DNA"/>
</dbReference>
<name>A0A1F8FD48_9BACT</name>
<dbReference type="Proteomes" id="UP000177167">
    <property type="component" value="Unassembled WGS sequence"/>
</dbReference>
<evidence type="ECO:0000313" key="1">
    <source>
        <dbReference type="EMBL" id="OGN10196.1"/>
    </source>
</evidence>
<dbReference type="AlphaFoldDB" id="A0A1F8FD48"/>
<reference evidence="1 2" key="1">
    <citation type="journal article" date="2016" name="Nat. Commun.">
        <title>Thousands of microbial genomes shed light on interconnected biogeochemical processes in an aquifer system.</title>
        <authorList>
            <person name="Anantharaman K."/>
            <person name="Brown C.T."/>
            <person name="Hug L.A."/>
            <person name="Sharon I."/>
            <person name="Castelle C.J."/>
            <person name="Probst A.J."/>
            <person name="Thomas B.C."/>
            <person name="Singh A."/>
            <person name="Wilkins M.J."/>
            <person name="Karaoz U."/>
            <person name="Brodie E.L."/>
            <person name="Williams K.H."/>
            <person name="Hubbard S.S."/>
            <person name="Banfield J.F."/>
        </authorList>
    </citation>
    <scope>NUCLEOTIDE SEQUENCE [LARGE SCALE GENOMIC DNA]</scope>
</reference>
<gene>
    <name evidence="1" type="ORF">A3J46_04800</name>
</gene>
<protein>
    <submittedName>
        <fullName evidence="1">Uncharacterized protein</fullName>
    </submittedName>
</protein>
<sequence>MSSRKFGICIISSKIAGAKVQRASQRLGLRKDFSAGACGFLQLAENQYLSFAVRRYAIFYELGKEMIWLSGLADIEI</sequence>